<dbReference type="InterPro" id="IPR037069">
    <property type="entry name" value="AcylCoA_DH/ox_N_sf"/>
</dbReference>
<evidence type="ECO:0000256" key="6">
    <source>
        <dbReference type="RuleBase" id="RU362125"/>
    </source>
</evidence>
<keyword evidence="3 6" id="KW-0285">Flavoprotein</keyword>
<organism evidence="10">
    <name type="scientific">Streptomyces pristinaespiralis</name>
    <dbReference type="NCBI Taxonomy" id="38300"/>
    <lineage>
        <taxon>Bacteria</taxon>
        <taxon>Bacillati</taxon>
        <taxon>Actinomycetota</taxon>
        <taxon>Actinomycetes</taxon>
        <taxon>Kitasatosporales</taxon>
        <taxon>Streptomycetaceae</taxon>
        <taxon>Streptomyces</taxon>
    </lineage>
</organism>
<evidence type="ECO:0000256" key="4">
    <source>
        <dbReference type="ARBA" id="ARBA00022827"/>
    </source>
</evidence>
<dbReference type="STRING" id="38300.SPRI_0152"/>
<sequence length="381" mass="41596">MIRWNTEQTEFREGLARWGEALSADHIELDEQATFSWDKWKLIQKTGILALPFEEEHGGLGQSLLTTMYVLEGLGEHCQDAGLNFSVTTTLASTGIPLTRFGTPEQKERYLPLISSGEAIGAHAITESEGGSDAMAMTTRAERDGDHFVLNGSKTFVSNGPVADVFVVYARTRPDGGALGVSAFLVDRDTPGLTVGKPIKKMGLRTSPLSELYFDDCRIPRTRVLGRVGGGFIVLDHVMKREVLFSFVVNAGEMQHRLDRCLEYAKTRRSFGKPIGSHQSIANKIVDTKIGLETARKWLYDTAQRLDDGENVTIDLAIAKLLTSQANVASSLAAVQIFGGHGYMSEYGLEQGVRNAVGGTIYSGTNEIQYNRIASMLGLGT</sequence>
<feature type="domain" description="Acyl-CoA oxidase/dehydrogenase middle" evidence="8">
    <location>
        <begin position="122"/>
        <end position="217"/>
    </location>
</feature>
<comment type="cofactor">
    <cofactor evidence="1 6">
        <name>FAD</name>
        <dbReference type="ChEBI" id="CHEBI:57692"/>
    </cofactor>
</comment>
<dbReference type="Pfam" id="PF02771">
    <property type="entry name" value="Acyl-CoA_dh_N"/>
    <property type="match status" value="1"/>
</dbReference>
<dbReference type="Proteomes" id="UP000060513">
    <property type="component" value="Chromosome"/>
</dbReference>
<dbReference type="FunFam" id="2.40.110.10:FF:000001">
    <property type="entry name" value="Acyl-CoA dehydrogenase, mitochondrial"/>
    <property type="match status" value="1"/>
</dbReference>
<evidence type="ECO:0000259" key="7">
    <source>
        <dbReference type="Pfam" id="PF00441"/>
    </source>
</evidence>
<dbReference type="OMA" id="WGKEIAQ"/>
<dbReference type="PANTHER" id="PTHR43884:SF12">
    <property type="entry name" value="ISOVALERYL-COA DEHYDROGENASE, MITOCHONDRIAL-RELATED"/>
    <property type="match status" value="1"/>
</dbReference>
<feature type="domain" description="Acyl-CoA dehydrogenase/oxidase N-terminal" evidence="9">
    <location>
        <begin position="6"/>
        <end position="118"/>
    </location>
</feature>
<evidence type="ECO:0000256" key="2">
    <source>
        <dbReference type="ARBA" id="ARBA00009347"/>
    </source>
</evidence>
<evidence type="ECO:0000256" key="5">
    <source>
        <dbReference type="ARBA" id="ARBA00023002"/>
    </source>
</evidence>
<evidence type="ECO:0000256" key="1">
    <source>
        <dbReference type="ARBA" id="ARBA00001974"/>
    </source>
</evidence>
<dbReference type="GeneID" id="97231775"/>
<keyword evidence="5 6" id="KW-0560">Oxidoreductase</keyword>
<dbReference type="Gene3D" id="1.10.540.10">
    <property type="entry name" value="Acyl-CoA dehydrogenase/oxidase, N-terminal domain"/>
    <property type="match status" value="1"/>
</dbReference>
<dbReference type="GO" id="GO:0050660">
    <property type="term" value="F:flavin adenine dinucleotide binding"/>
    <property type="evidence" value="ECO:0007669"/>
    <property type="project" value="InterPro"/>
</dbReference>
<dbReference type="InterPro" id="IPR006089">
    <property type="entry name" value="Acyl-CoA_DH_CS"/>
</dbReference>
<dbReference type="Pfam" id="PF00441">
    <property type="entry name" value="Acyl-CoA_dh_1"/>
    <property type="match status" value="1"/>
</dbReference>
<comment type="similarity">
    <text evidence="2 6">Belongs to the acyl-CoA dehydrogenase family.</text>
</comment>
<evidence type="ECO:0000313" key="12">
    <source>
        <dbReference type="Proteomes" id="UP000060513"/>
    </source>
</evidence>
<dbReference type="OrthoDB" id="8876745at2"/>
<evidence type="ECO:0000256" key="3">
    <source>
        <dbReference type="ARBA" id="ARBA00022630"/>
    </source>
</evidence>
<dbReference type="KEGG" id="spri:SPRI_0152"/>
<dbReference type="GO" id="GO:0003995">
    <property type="term" value="F:acyl-CoA dehydrogenase activity"/>
    <property type="evidence" value="ECO:0007669"/>
    <property type="project" value="InterPro"/>
</dbReference>
<dbReference type="InterPro" id="IPR046373">
    <property type="entry name" value="Acyl-CoA_Oxase/DH_mid-dom_sf"/>
</dbReference>
<dbReference type="PROSITE" id="PS00072">
    <property type="entry name" value="ACYL_COA_DH_1"/>
    <property type="match status" value="1"/>
</dbReference>
<dbReference type="RefSeq" id="WP_005321939.1">
    <property type="nucleotide sequence ID" value="NZ_CP011340.1"/>
</dbReference>
<evidence type="ECO:0000259" key="9">
    <source>
        <dbReference type="Pfam" id="PF02771"/>
    </source>
</evidence>
<dbReference type="KEGG" id="spri:SPRI_7201"/>
<dbReference type="InterPro" id="IPR013786">
    <property type="entry name" value="AcylCoA_DH/ox_N"/>
</dbReference>
<accession>A0A0M4D4V2</accession>
<evidence type="ECO:0000313" key="10">
    <source>
        <dbReference type="EMBL" id="ALC18458.1"/>
    </source>
</evidence>
<dbReference type="PATRIC" id="fig|38300.4.peg.162"/>
<dbReference type="SUPFAM" id="SSF56645">
    <property type="entry name" value="Acyl-CoA dehydrogenase NM domain-like"/>
    <property type="match status" value="1"/>
</dbReference>
<feature type="domain" description="Acyl-CoA dehydrogenase/oxidase C-terminal" evidence="7">
    <location>
        <begin position="230"/>
        <end position="375"/>
    </location>
</feature>
<dbReference type="Pfam" id="PF02770">
    <property type="entry name" value="Acyl-CoA_dh_M"/>
    <property type="match status" value="1"/>
</dbReference>
<dbReference type="InterPro" id="IPR009075">
    <property type="entry name" value="AcylCo_DH/oxidase_C"/>
</dbReference>
<dbReference type="EMBL" id="CP011340">
    <property type="protein sequence ID" value="ALC18458.1"/>
    <property type="molecule type" value="Genomic_DNA"/>
</dbReference>
<dbReference type="InterPro" id="IPR006091">
    <property type="entry name" value="Acyl-CoA_Oxase/DH_mid-dom"/>
</dbReference>
<dbReference type="SUPFAM" id="SSF47203">
    <property type="entry name" value="Acyl-CoA dehydrogenase C-terminal domain-like"/>
    <property type="match status" value="1"/>
</dbReference>
<reference evidence="10 12" key="1">
    <citation type="submission" date="2015-08" db="EMBL/GenBank/DDBJ databases">
        <title>Genome sequence of the pristinamycin over-producing bacterium Streptomyces pristinaespiralis HCCB10218.</title>
        <authorList>
            <person name="Tian J."/>
            <person name="Yang J."/>
            <person name="Li L."/>
            <person name="Ruan L."/>
            <person name="Wei W."/>
            <person name="Zheng G."/>
            <person name="Wei Z."/>
            <person name="Yang S."/>
            <person name="Ge M."/>
            <person name="Jiang W."/>
            <person name="Lu Y."/>
        </authorList>
    </citation>
    <scope>NUCLEOTIDE SEQUENCE [LARGE SCALE GENOMIC DNA]</scope>
    <source>
        <strain evidence="10 12">HCCB 10218</strain>
    </source>
</reference>
<name>A0A0M4D4V2_STRPR</name>
<dbReference type="Gene3D" id="1.20.140.10">
    <property type="entry name" value="Butyryl-CoA Dehydrogenase, subunit A, domain 3"/>
    <property type="match status" value="1"/>
</dbReference>
<protein>
    <submittedName>
        <fullName evidence="10">Acyl-CoA dehydrogenase</fullName>
    </submittedName>
</protein>
<dbReference type="AlphaFoldDB" id="A0A0M4D4V2"/>
<dbReference type="InterPro" id="IPR036250">
    <property type="entry name" value="AcylCo_DH-like_C"/>
</dbReference>
<dbReference type="InterPro" id="IPR009100">
    <property type="entry name" value="AcylCoA_DH/oxidase_NM_dom_sf"/>
</dbReference>
<evidence type="ECO:0000313" key="11">
    <source>
        <dbReference type="EMBL" id="ALC25507.1"/>
    </source>
</evidence>
<gene>
    <name evidence="10" type="ORF">SPRI_0152</name>
    <name evidence="11" type="ORF">SPRI_7201</name>
</gene>
<proteinExistence type="inferred from homology"/>
<keyword evidence="4 6" id="KW-0274">FAD</keyword>
<dbReference type="Gene3D" id="2.40.110.10">
    <property type="entry name" value="Butyryl-CoA Dehydrogenase, subunit A, domain 2"/>
    <property type="match status" value="1"/>
</dbReference>
<dbReference type="PANTHER" id="PTHR43884">
    <property type="entry name" value="ACYL-COA DEHYDROGENASE"/>
    <property type="match status" value="1"/>
</dbReference>
<dbReference type="EMBL" id="CP011340">
    <property type="protein sequence ID" value="ALC25507.1"/>
    <property type="molecule type" value="Genomic_DNA"/>
</dbReference>
<evidence type="ECO:0000259" key="8">
    <source>
        <dbReference type="Pfam" id="PF02770"/>
    </source>
</evidence>